<evidence type="ECO:0000313" key="1">
    <source>
        <dbReference type="Proteomes" id="UP000887565"/>
    </source>
</evidence>
<evidence type="ECO:0000313" key="2">
    <source>
        <dbReference type="WBParaSite" id="nRc.2.0.1.t02361-RA"/>
    </source>
</evidence>
<dbReference type="WBParaSite" id="nRc.2.0.1.t02361-RA">
    <property type="protein sequence ID" value="nRc.2.0.1.t02361-RA"/>
    <property type="gene ID" value="nRc.2.0.1.g02361"/>
</dbReference>
<accession>A0A915HLF6</accession>
<protein>
    <submittedName>
        <fullName evidence="2">Uncharacterized protein</fullName>
    </submittedName>
</protein>
<proteinExistence type="predicted"/>
<keyword evidence="1" id="KW-1185">Reference proteome</keyword>
<sequence length="64" mass="7231">MSDIVVIVNGRKAKIMFCGGDRISTSLLCPNWLRSFPIGDQTGQRPWLLVEFSDDESDLKCQGW</sequence>
<organism evidence="1 2">
    <name type="scientific">Romanomermis culicivorax</name>
    <name type="common">Nematode worm</name>
    <dbReference type="NCBI Taxonomy" id="13658"/>
    <lineage>
        <taxon>Eukaryota</taxon>
        <taxon>Metazoa</taxon>
        <taxon>Ecdysozoa</taxon>
        <taxon>Nematoda</taxon>
        <taxon>Enoplea</taxon>
        <taxon>Dorylaimia</taxon>
        <taxon>Mermithida</taxon>
        <taxon>Mermithoidea</taxon>
        <taxon>Mermithidae</taxon>
        <taxon>Romanomermis</taxon>
    </lineage>
</organism>
<reference evidence="2" key="1">
    <citation type="submission" date="2022-11" db="UniProtKB">
        <authorList>
            <consortium name="WormBaseParasite"/>
        </authorList>
    </citation>
    <scope>IDENTIFICATION</scope>
</reference>
<dbReference type="AlphaFoldDB" id="A0A915HLF6"/>
<dbReference type="Proteomes" id="UP000887565">
    <property type="component" value="Unplaced"/>
</dbReference>
<name>A0A915HLF6_ROMCU</name>